<name>V4RG60_9HYPH</name>
<evidence type="ECO:0000313" key="2">
    <source>
        <dbReference type="Proteomes" id="UP000017819"/>
    </source>
</evidence>
<gene>
    <name evidence="1" type="ORF">N177_2455</name>
</gene>
<reference evidence="1 2" key="1">
    <citation type="journal article" date="2014" name="Genome Announc.">
        <title>Draft Genome Sequence of Lutibaculum baratangense Strain AMV1T, Isolated from a Mud Volcano in Andamans, India.</title>
        <authorList>
            <person name="Singh A."/>
            <person name="Sreenivas A."/>
            <person name="Sathyanarayana Reddy G."/>
            <person name="Pinnaka A.K."/>
            <person name="Shivaji S."/>
        </authorList>
    </citation>
    <scope>NUCLEOTIDE SEQUENCE [LARGE SCALE GENOMIC DNA]</scope>
    <source>
        <strain evidence="1 2">AMV1</strain>
    </source>
</reference>
<dbReference type="InterPro" id="IPR021074">
    <property type="entry name" value="Formate_DH_dsu"/>
</dbReference>
<proteinExistence type="predicted"/>
<dbReference type="STRING" id="631454.N177_2455"/>
<evidence type="ECO:0008006" key="3">
    <source>
        <dbReference type="Google" id="ProtNLM"/>
    </source>
</evidence>
<comment type="caution">
    <text evidence="1">The sequence shown here is derived from an EMBL/GenBank/DDBJ whole genome shotgun (WGS) entry which is preliminary data.</text>
</comment>
<protein>
    <recommendedName>
        <fullName evidence="3">NAD-dependent formate dehydrogenase delta subunit</fullName>
    </recommendedName>
</protein>
<dbReference type="AlphaFoldDB" id="V4RG60"/>
<dbReference type="OrthoDB" id="7409377at2"/>
<dbReference type="RefSeq" id="WP_023432584.1">
    <property type="nucleotide sequence ID" value="NZ_AWXZ01000034.1"/>
</dbReference>
<dbReference type="eggNOG" id="ENOG50312YS">
    <property type="taxonomic scope" value="Bacteria"/>
</dbReference>
<accession>V4RG60</accession>
<dbReference type="EMBL" id="AWXZ01000034">
    <property type="protein sequence ID" value="ESR24349.1"/>
    <property type="molecule type" value="Genomic_DNA"/>
</dbReference>
<organism evidence="1 2">
    <name type="scientific">Lutibaculum baratangense AMV1</name>
    <dbReference type="NCBI Taxonomy" id="631454"/>
    <lineage>
        <taxon>Bacteria</taxon>
        <taxon>Pseudomonadati</taxon>
        <taxon>Pseudomonadota</taxon>
        <taxon>Alphaproteobacteria</taxon>
        <taxon>Hyphomicrobiales</taxon>
        <taxon>Tepidamorphaceae</taxon>
        <taxon>Lutibaculum</taxon>
    </lineage>
</organism>
<keyword evidence="2" id="KW-1185">Reference proteome</keyword>
<dbReference type="Proteomes" id="UP000017819">
    <property type="component" value="Unassembled WGS sequence"/>
</dbReference>
<evidence type="ECO:0000313" key="1">
    <source>
        <dbReference type="EMBL" id="ESR24349.1"/>
    </source>
</evidence>
<dbReference type="Pfam" id="PF11390">
    <property type="entry name" value="FdsD"/>
    <property type="match status" value="1"/>
</dbReference>
<sequence length="82" mass="8855">MNTATFVGGEDLADLIRMANQIAAFFGAYPEDEAVPGIAGHIKDFWTMHMRRKLDAHIRAGGEGLDPLVMKAWPGADATRAA</sequence>